<sequence length="67" mass="7342">MKRSEENVIDVRSSCVEDVHKFHATPSSSRVFSLPSFGSTLNKKVTCFRCAEVGYTAAANVPFTETA</sequence>
<accession>A0ABQ9IGW9</accession>
<name>A0ABQ9IGW9_9NEOP</name>
<protein>
    <submittedName>
        <fullName evidence="1">Uncharacterized protein</fullName>
    </submittedName>
</protein>
<evidence type="ECO:0000313" key="1">
    <source>
        <dbReference type="EMBL" id="KAJ8895925.1"/>
    </source>
</evidence>
<proteinExistence type="predicted"/>
<evidence type="ECO:0000313" key="2">
    <source>
        <dbReference type="Proteomes" id="UP001159363"/>
    </source>
</evidence>
<comment type="caution">
    <text evidence="1">The sequence shown here is derived from an EMBL/GenBank/DDBJ whole genome shotgun (WGS) entry which is preliminary data.</text>
</comment>
<dbReference type="Proteomes" id="UP001159363">
    <property type="component" value="Chromosome 1"/>
</dbReference>
<gene>
    <name evidence="1" type="ORF">PR048_001266</name>
</gene>
<reference evidence="1 2" key="1">
    <citation type="submission" date="2023-02" db="EMBL/GenBank/DDBJ databases">
        <title>LHISI_Scaffold_Assembly.</title>
        <authorList>
            <person name="Stuart O.P."/>
            <person name="Cleave R."/>
            <person name="Magrath M.J.L."/>
            <person name="Mikheyev A.S."/>
        </authorList>
    </citation>
    <scope>NUCLEOTIDE SEQUENCE [LARGE SCALE GENOMIC DNA]</scope>
    <source>
        <strain evidence="1">Daus_M_001</strain>
        <tissue evidence="1">Leg muscle</tissue>
    </source>
</reference>
<keyword evidence="2" id="KW-1185">Reference proteome</keyword>
<organism evidence="1 2">
    <name type="scientific">Dryococelus australis</name>
    <dbReference type="NCBI Taxonomy" id="614101"/>
    <lineage>
        <taxon>Eukaryota</taxon>
        <taxon>Metazoa</taxon>
        <taxon>Ecdysozoa</taxon>
        <taxon>Arthropoda</taxon>
        <taxon>Hexapoda</taxon>
        <taxon>Insecta</taxon>
        <taxon>Pterygota</taxon>
        <taxon>Neoptera</taxon>
        <taxon>Polyneoptera</taxon>
        <taxon>Phasmatodea</taxon>
        <taxon>Verophasmatodea</taxon>
        <taxon>Anareolatae</taxon>
        <taxon>Phasmatidae</taxon>
        <taxon>Eurycanthinae</taxon>
        <taxon>Dryococelus</taxon>
    </lineage>
</organism>
<dbReference type="EMBL" id="JARBHB010000001">
    <property type="protein sequence ID" value="KAJ8895925.1"/>
    <property type="molecule type" value="Genomic_DNA"/>
</dbReference>